<dbReference type="EMBL" id="CAIIXF020000001">
    <property type="protein sequence ID" value="CAH1774654.1"/>
    <property type="molecule type" value="Genomic_DNA"/>
</dbReference>
<dbReference type="Proteomes" id="UP000749559">
    <property type="component" value="Unassembled WGS sequence"/>
</dbReference>
<dbReference type="OrthoDB" id="9991292at2759"/>
<evidence type="ECO:0000256" key="1">
    <source>
        <dbReference type="ARBA" id="ARBA00022729"/>
    </source>
</evidence>
<protein>
    <recommendedName>
        <fullName evidence="6">Protein quiver</fullName>
    </recommendedName>
</protein>
<dbReference type="InterPro" id="IPR031424">
    <property type="entry name" value="QVR-like"/>
</dbReference>
<comment type="caution">
    <text evidence="4">The sequence shown here is derived from an EMBL/GenBank/DDBJ whole genome shotgun (WGS) entry which is preliminary data.</text>
</comment>
<evidence type="ECO:0000313" key="4">
    <source>
        <dbReference type="EMBL" id="CAH1774654.1"/>
    </source>
</evidence>
<dbReference type="AlphaFoldDB" id="A0A8S4N0L1"/>
<reference evidence="4" key="1">
    <citation type="submission" date="2022-03" db="EMBL/GenBank/DDBJ databases">
        <authorList>
            <person name="Martin C."/>
        </authorList>
    </citation>
    <scope>NUCLEOTIDE SEQUENCE</scope>
</reference>
<evidence type="ECO:0008006" key="6">
    <source>
        <dbReference type="Google" id="ProtNLM"/>
    </source>
</evidence>
<sequence>MMIASPQSPSNQKGLMIPCFLIATQGVHCSECNGCCNTSSGGLLLLCHLVGCNPDDCGTGKDDIAYAAQVPIDCYDCSTFNNGEDYCADPFNYSHPNVRTVRCTAACAKWVRTTNIPGINHYIRTCSSLLNMQMPVSLVCMQESRPGHGHLCFCKKGECNNSNSARYQSWLLHVTVLLSSLWVLSNWTASNIQEEIYTMWCNTRPWTISGFTLPFIFVAGIIYQFTMYEVYGFPQLLRIFHYFMTT</sequence>
<evidence type="ECO:0000313" key="5">
    <source>
        <dbReference type="Proteomes" id="UP000749559"/>
    </source>
</evidence>
<keyword evidence="3" id="KW-1133">Transmembrane helix</keyword>
<name>A0A8S4N0L1_OWEFU</name>
<dbReference type="GO" id="GO:0032222">
    <property type="term" value="P:regulation of synaptic transmission, cholinergic"/>
    <property type="evidence" value="ECO:0007669"/>
    <property type="project" value="InterPro"/>
</dbReference>
<keyword evidence="1" id="KW-0732">Signal</keyword>
<evidence type="ECO:0000256" key="2">
    <source>
        <dbReference type="ARBA" id="ARBA00023180"/>
    </source>
</evidence>
<organism evidence="4 5">
    <name type="scientific">Owenia fusiformis</name>
    <name type="common">Polychaete worm</name>
    <dbReference type="NCBI Taxonomy" id="6347"/>
    <lineage>
        <taxon>Eukaryota</taxon>
        <taxon>Metazoa</taxon>
        <taxon>Spiralia</taxon>
        <taxon>Lophotrochozoa</taxon>
        <taxon>Annelida</taxon>
        <taxon>Polychaeta</taxon>
        <taxon>Sedentaria</taxon>
        <taxon>Canalipalpata</taxon>
        <taxon>Sabellida</taxon>
        <taxon>Oweniida</taxon>
        <taxon>Oweniidae</taxon>
        <taxon>Owenia</taxon>
    </lineage>
</organism>
<keyword evidence="2" id="KW-0325">Glycoprotein</keyword>
<proteinExistence type="predicted"/>
<accession>A0A8S4N0L1</accession>
<gene>
    <name evidence="4" type="ORF">OFUS_LOCUS2073</name>
</gene>
<evidence type="ECO:0000256" key="3">
    <source>
        <dbReference type="SAM" id="Phobius"/>
    </source>
</evidence>
<keyword evidence="3" id="KW-0812">Transmembrane</keyword>
<dbReference type="CDD" id="cd23595">
    <property type="entry name" value="TFP_LU_ECD_Qvr"/>
    <property type="match status" value="1"/>
</dbReference>
<dbReference type="GO" id="GO:0030431">
    <property type="term" value="P:sleep"/>
    <property type="evidence" value="ECO:0007669"/>
    <property type="project" value="InterPro"/>
</dbReference>
<keyword evidence="3" id="KW-0472">Membrane</keyword>
<dbReference type="Pfam" id="PF17064">
    <property type="entry name" value="QVR"/>
    <property type="match status" value="1"/>
</dbReference>
<feature type="transmembrane region" description="Helical" evidence="3">
    <location>
        <begin position="206"/>
        <end position="226"/>
    </location>
</feature>
<keyword evidence="5" id="KW-1185">Reference proteome</keyword>